<dbReference type="Gene3D" id="3.40.50.150">
    <property type="entry name" value="Vaccinia Virus protein VP39"/>
    <property type="match status" value="1"/>
</dbReference>
<sequence length="242" mass="26678">MTFPYSYEFEDGRTVEVQQDAAGLGTTVWDACLVTAKYAEMNLARLAVEGFSGKGTKPSSKKRSTADSSSPLVVVELGCGTGLLGFVGVHTLASLKQSVTLVATDTPRVVDFASTNLASIAASLPEHVSVRAEPFEWTLDGTVPEHIRSIGPVDIVLMSDCVYDPTGFDPLCATLANLCHDNTLIVMGYERRNFDAEVSFFKRFGETFRFRHIKEEEMDPRFRAPDEIYVFLAKKRVDADDF</sequence>
<dbReference type="EMBL" id="QEAP01000623">
    <property type="protein sequence ID" value="TPX63195.1"/>
    <property type="molecule type" value="Genomic_DNA"/>
</dbReference>
<dbReference type="InterPro" id="IPR029063">
    <property type="entry name" value="SAM-dependent_MTases_sf"/>
</dbReference>
<dbReference type="STRING" id="246404.A0A507EII5"/>
<dbReference type="InterPro" id="IPR019410">
    <property type="entry name" value="Methyltransf_16"/>
</dbReference>
<organism evidence="1 2">
    <name type="scientific">Chytriomyces confervae</name>
    <dbReference type="NCBI Taxonomy" id="246404"/>
    <lineage>
        <taxon>Eukaryota</taxon>
        <taxon>Fungi</taxon>
        <taxon>Fungi incertae sedis</taxon>
        <taxon>Chytridiomycota</taxon>
        <taxon>Chytridiomycota incertae sedis</taxon>
        <taxon>Chytridiomycetes</taxon>
        <taxon>Chytridiales</taxon>
        <taxon>Chytriomycetaceae</taxon>
        <taxon>Chytriomyces</taxon>
    </lineage>
</organism>
<dbReference type="SUPFAM" id="SSF53335">
    <property type="entry name" value="S-adenosyl-L-methionine-dependent methyltransferases"/>
    <property type="match status" value="1"/>
</dbReference>
<keyword evidence="2" id="KW-1185">Reference proteome</keyword>
<dbReference type="OrthoDB" id="407325at2759"/>
<gene>
    <name evidence="1" type="ORF">CcCBS67573_g08738</name>
</gene>
<comment type="caution">
    <text evidence="1">The sequence shown here is derived from an EMBL/GenBank/DDBJ whole genome shotgun (WGS) entry which is preliminary data.</text>
</comment>
<dbReference type="PANTHER" id="PTHR14614">
    <property type="entry name" value="HEPATOCELLULAR CARCINOMA-ASSOCIATED ANTIGEN"/>
    <property type="match status" value="1"/>
</dbReference>
<protein>
    <submittedName>
        <fullName evidence="1">Uncharacterized protein</fullName>
    </submittedName>
</protein>
<reference evidence="1 2" key="1">
    <citation type="journal article" date="2019" name="Sci. Rep.">
        <title>Comparative genomics of chytrid fungi reveal insights into the obligate biotrophic and pathogenic lifestyle of Synchytrium endobioticum.</title>
        <authorList>
            <person name="van de Vossenberg B.T.L.H."/>
            <person name="Warris S."/>
            <person name="Nguyen H.D.T."/>
            <person name="van Gent-Pelzer M.P.E."/>
            <person name="Joly D.L."/>
            <person name="van de Geest H.C."/>
            <person name="Bonants P.J.M."/>
            <person name="Smith D.S."/>
            <person name="Levesque C.A."/>
            <person name="van der Lee T.A.J."/>
        </authorList>
    </citation>
    <scope>NUCLEOTIDE SEQUENCE [LARGE SCALE GENOMIC DNA]</scope>
    <source>
        <strain evidence="1 2">CBS 675.73</strain>
    </source>
</reference>
<dbReference type="Pfam" id="PF10294">
    <property type="entry name" value="Methyltransf_16"/>
    <property type="match status" value="1"/>
</dbReference>
<accession>A0A507EII5</accession>
<dbReference type="PANTHER" id="PTHR14614:SF109">
    <property type="entry name" value="RIBOSOMAL LYSINE N-METHYLTRANSFERASE 5"/>
    <property type="match status" value="1"/>
</dbReference>
<evidence type="ECO:0000313" key="2">
    <source>
        <dbReference type="Proteomes" id="UP000320333"/>
    </source>
</evidence>
<name>A0A507EII5_9FUNG</name>
<dbReference type="AlphaFoldDB" id="A0A507EII5"/>
<dbReference type="Proteomes" id="UP000320333">
    <property type="component" value="Unassembled WGS sequence"/>
</dbReference>
<evidence type="ECO:0000313" key="1">
    <source>
        <dbReference type="EMBL" id="TPX63195.1"/>
    </source>
</evidence>
<proteinExistence type="predicted"/>